<gene>
    <name evidence="1" type="ORF">BDV29DRAFT_174404</name>
</gene>
<dbReference type="AlphaFoldDB" id="A0A5N5WZK4"/>
<accession>A0A5N5WZK4</accession>
<organism evidence="1 2">
    <name type="scientific">Aspergillus leporis</name>
    <dbReference type="NCBI Taxonomy" id="41062"/>
    <lineage>
        <taxon>Eukaryota</taxon>
        <taxon>Fungi</taxon>
        <taxon>Dikarya</taxon>
        <taxon>Ascomycota</taxon>
        <taxon>Pezizomycotina</taxon>
        <taxon>Eurotiomycetes</taxon>
        <taxon>Eurotiomycetidae</taxon>
        <taxon>Eurotiales</taxon>
        <taxon>Aspergillaceae</taxon>
        <taxon>Aspergillus</taxon>
        <taxon>Aspergillus subgen. Circumdati</taxon>
    </lineage>
</organism>
<keyword evidence="2" id="KW-1185">Reference proteome</keyword>
<evidence type="ECO:0000313" key="1">
    <source>
        <dbReference type="EMBL" id="KAB8073976.1"/>
    </source>
</evidence>
<evidence type="ECO:0000313" key="2">
    <source>
        <dbReference type="Proteomes" id="UP000326565"/>
    </source>
</evidence>
<reference evidence="1 2" key="1">
    <citation type="submission" date="2019-04" db="EMBL/GenBank/DDBJ databases">
        <title>Friends and foes A comparative genomics study of 23 Aspergillus species from section Flavi.</title>
        <authorList>
            <consortium name="DOE Joint Genome Institute"/>
            <person name="Kjaerbolling I."/>
            <person name="Vesth T."/>
            <person name="Frisvad J.C."/>
            <person name="Nybo J.L."/>
            <person name="Theobald S."/>
            <person name="Kildgaard S."/>
            <person name="Isbrandt T."/>
            <person name="Kuo A."/>
            <person name="Sato A."/>
            <person name="Lyhne E.K."/>
            <person name="Kogle M.E."/>
            <person name="Wiebenga A."/>
            <person name="Kun R.S."/>
            <person name="Lubbers R.J."/>
            <person name="Makela M.R."/>
            <person name="Barry K."/>
            <person name="Chovatia M."/>
            <person name="Clum A."/>
            <person name="Daum C."/>
            <person name="Haridas S."/>
            <person name="He G."/>
            <person name="LaButti K."/>
            <person name="Lipzen A."/>
            <person name="Mondo S."/>
            <person name="Riley R."/>
            <person name="Salamov A."/>
            <person name="Simmons B.A."/>
            <person name="Magnuson J.K."/>
            <person name="Henrissat B."/>
            <person name="Mortensen U.H."/>
            <person name="Larsen T.O."/>
            <person name="Devries R.P."/>
            <person name="Grigoriev I.V."/>
            <person name="Machida M."/>
            <person name="Baker S.E."/>
            <person name="Andersen M.R."/>
        </authorList>
    </citation>
    <scope>NUCLEOTIDE SEQUENCE [LARGE SCALE GENOMIC DNA]</scope>
    <source>
        <strain evidence="1 2">CBS 151.66</strain>
    </source>
</reference>
<sequence length="60" mass="6739">MDVISASTSSPLFVLNTPFLVVCEIPSMAFFVDGMAISIWCSAECHLPLYQYLPHYLQLK</sequence>
<proteinExistence type="predicted"/>
<dbReference type="EMBL" id="ML732217">
    <property type="protein sequence ID" value="KAB8073976.1"/>
    <property type="molecule type" value="Genomic_DNA"/>
</dbReference>
<name>A0A5N5WZK4_9EURO</name>
<dbReference type="Proteomes" id="UP000326565">
    <property type="component" value="Unassembled WGS sequence"/>
</dbReference>
<protein>
    <submittedName>
        <fullName evidence="1">Uncharacterized protein</fullName>
    </submittedName>
</protein>